<dbReference type="EC" id="4.2.1.134" evidence="4 13"/>
<keyword evidence="15" id="KW-1185">Reference proteome</keyword>
<dbReference type="GO" id="GO:0005789">
    <property type="term" value="C:endoplasmic reticulum membrane"/>
    <property type="evidence" value="ECO:0007669"/>
    <property type="project" value="UniProtKB-SubCell"/>
</dbReference>
<dbReference type="Proteomes" id="UP001190700">
    <property type="component" value="Unassembled WGS sequence"/>
</dbReference>
<evidence type="ECO:0000256" key="7">
    <source>
        <dbReference type="ARBA" id="ARBA00022832"/>
    </source>
</evidence>
<comment type="subcellular location">
    <subcellularLocation>
        <location evidence="13">Endoplasmic reticulum membrane</location>
        <topology evidence="13">Multi-pass membrane protein</topology>
    </subcellularLocation>
    <subcellularLocation>
        <location evidence="1">Membrane</location>
        <topology evidence="1">Multi-pass membrane protein</topology>
    </subcellularLocation>
</comment>
<keyword evidence="5 13" id="KW-0444">Lipid biosynthesis</keyword>
<reference evidence="14 15" key="1">
    <citation type="journal article" date="2015" name="Genome Biol. Evol.">
        <title>Comparative Genomics of a Bacterivorous Green Alga Reveals Evolutionary Causalities and Consequences of Phago-Mixotrophic Mode of Nutrition.</title>
        <authorList>
            <person name="Burns J.A."/>
            <person name="Paasch A."/>
            <person name="Narechania A."/>
            <person name="Kim E."/>
        </authorList>
    </citation>
    <scope>NUCLEOTIDE SEQUENCE [LARGE SCALE GENOMIC DNA]</scope>
    <source>
        <strain evidence="14 15">PLY_AMNH</strain>
    </source>
</reference>
<evidence type="ECO:0000256" key="12">
    <source>
        <dbReference type="ARBA" id="ARBA00023239"/>
    </source>
</evidence>
<evidence type="ECO:0000313" key="15">
    <source>
        <dbReference type="Proteomes" id="UP001190700"/>
    </source>
</evidence>
<name>A0AAE0G706_9CHLO</name>
<evidence type="ECO:0000256" key="6">
    <source>
        <dbReference type="ARBA" id="ARBA00022692"/>
    </source>
</evidence>
<organism evidence="14 15">
    <name type="scientific">Cymbomonas tetramitiformis</name>
    <dbReference type="NCBI Taxonomy" id="36881"/>
    <lineage>
        <taxon>Eukaryota</taxon>
        <taxon>Viridiplantae</taxon>
        <taxon>Chlorophyta</taxon>
        <taxon>Pyramimonadophyceae</taxon>
        <taxon>Pyramimonadales</taxon>
        <taxon>Pyramimonadaceae</taxon>
        <taxon>Cymbomonas</taxon>
    </lineage>
</organism>
<gene>
    <name evidence="14" type="ORF">CYMTET_18922</name>
</gene>
<dbReference type="InterPro" id="IPR007482">
    <property type="entry name" value="Tyr_Pase-like_PTPLA"/>
</dbReference>
<dbReference type="PANTHER" id="PTHR11035">
    <property type="entry name" value="VERY-LONG-CHAIN (3R)-3-HYDROXYACYL-COA DEHYDRATASE"/>
    <property type="match status" value="1"/>
</dbReference>
<sequence>MGKMVNAYIVAYNSLQSVLWAISFALIVNELLGSSYKTVNQNVGPVLRTAQVLSVLETAHAALGLVRSSVGTNLLQWVARTHVLVMVVYYIPEVQEHVAVTVMYTAWALAEIVRYPWYACSTAGVCPDWLTWLRYTAFIPLYPVGTLGEIVLVYLALPIVKERSLYSFTMPNLFNFGFDYYTFLIGALCIYPFGWWSLYSYMLKSRNRKYGQKKQE</sequence>
<dbReference type="AlphaFoldDB" id="A0AAE0G706"/>
<dbReference type="GO" id="GO:0030497">
    <property type="term" value="P:fatty acid elongation"/>
    <property type="evidence" value="ECO:0007669"/>
    <property type="project" value="TreeGrafter"/>
</dbReference>
<proteinExistence type="inferred from homology"/>
<evidence type="ECO:0000256" key="2">
    <source>
        <dbReference type="ARBA" id="ARBA00005194"/>
    </source>
</evidence>
<keyword evidence="9 13" id="KW-0443">Lipid metabolism</keyword>
<comment type="pathway">
    <text evidence="2 13">Lipid metabolism; fatty acid biosynthesis.</text>
</comment>
<dbReference type="GO" id="GO:0102158">
    <property type="term" value="F:very-long-chain (3R)-3-hydroxyacyl-CoA dehydratase activity"/>
    <property type="evidence" value="ECO:0007669"/>
    <property type="project" value="UniProtKB-EC"/>
</dbReference>
<feature type="transmembrane region" description="Helical" evidence="13">
    <location>
        <begin position="139"/>
        <end position="160"/>
    </location>
</feature>
<keyword evidence="6 13" id="KW-0812">Transmembrane</keyword>
<keyword evidence="12 13" id="KW-0456">Lyase</keyword>
<accession>A0AAE0G706</accession>
<evidence type="ECO:0000256" key="9">
    <source>
        <dbReference type="ARBA" id="ARBA00023098"/>
    </source>
</evidence>
<comment type="caution">
    <text evidence="13">Lacks conserved residue(s) required for the propagation of feature annotation.</text>
</comment>
<evidence type="ECO:0000313" key="14">
    <source>
        <dbReference type="EMBL" id="KAK3272800.1"/>
    </source>
</evidence>
<evidence type="ECO:0000256" key="11">
    <source>
        <dbReference type="ARBA" id="ARBA00023160"/>
    </source>
</evidence>
<comment type="function">
    <text evidence="13">Catalyzes the third of the four reactions of the long-chain fatty acids elongation cycle. This endoplasmic reticulum-bound enzymatic process, allows the addition of two carbons to the chain of long- and very long-chain fatty acids/VLCFAs per cycle. This enzyme catalyzes the dehydration of the 3-hydroxyacyl-CoA intermediate into trans-2,3-enoyl-CoA, within each cycle of fatty acid elongation. Thereby, it participates to the production of VLCFAs of different chain lengths that are involved in multiple biological processes as precursors of membrane lipids and lipid mediators.</text>
</comment>
<dbReference type="GO" id="GO:0030148">
    <property type="term" value="P:sphingolipid biosynthetic process"/>
    <property type="evidence" value="ECO:0007669"/>
    <property type="project" value="TreeGrafter"/>
</dbReference>
<evidence type="ECO:0000256" key="13">
    <source>
        <dbReference type="RuleBase" id="RU363109"/>
    </source>
</evidence>
<dbReference type="GO" id="GO:0042761">
    <property type="term" value="P:very long-chain fatty acid biosynthetic process"/>
    <property type="evidence" value="ECO:0007669"/>
    <property type="project" value="TreeGrafter"/>
</dbReference>
<dbReference type="Pfam" id="PF04387">
    <property type="entry name" value="PTPLA"/>
    <property type="match status" value="1"/>
</dbReference>
<keyword evidence="11 13" id="KW-0275">Fatty acid biosynthesis</keyword>
<dbReference type="EMBL" id="LGRX02008784">
    <property type="protein sequence ID" value="KAK3272800.1"/>
    <property type="molecule type" value="Genomic_DNA"/>
</dbReference>
<comment type="caution">
    <text evidence="14">The sequence shown here is derived from an EMBL/GenBank/DDBJ whole genome shotgun (WGS) entry which is preliminary data.</text>
</comment>
<dbReference type="PANTHER" id="PTHR11035:SF35">
    <property type="entry name" value="VERY-LONG-CHAIN (3R)-3-HYDROXYACYL-COA DEHYDRATASE"/>
    <property type="match status" value="1"/>
</dbReference>
<protein>
    <recommendedName>
        <fullName evidence="4 13">Very-long-chain (3R)-3-hydroxyacyl-CoA dehydratase</fullName>
        <ecNumber evidence="4 13">4.2.1.134</ecNumber>
    </recommendedName>
</protein>
<keyword evidence="8 13" id="KW-1133">Transmembrane helix</keyword>
<keyword evidence="10 13" id="KW-0472">Membrane</keyword>
<evidence type="ECO:0000256" key="10">
    <source>
        <dbReference type="ARBA" id="ARBA00023136"/>
    </source>
</evidence>
<evidence type="ECO:0000256" key="4">
    <source>
        <dbReference type="ARBA" id="ARBA00013122"/>
    </source>
</evidence>
<keyword evidence="7 13" id="KW-0276">Fatty acid metabolism</keyword>
<evidence type="ECO:0000256" key="1">
    <source>
        <dbReference type="ARBA" id="ARBA00004141"/>
    </source>
</evidence>
<feature type="transmembrane region" description="Helical" evidence="13">
    <location>
        <begin position="180"/>
        <end position="199"/>
    </location>
</feature>
<evidence type="ECO:0000256" key="3">
    <source>
        <dbReference type="ARBA" id="ARBA00007811"/>
    </source>
</evidence>
<comment type="catalytic activity">
    <reaction evidence="13">
        <text>a very-long-chain (3R)-3-hydroxyacyl-CoA = a very-long-chain (2E)-enoyl-CoA + H2O</text>
        <dbReference type="Rhea" id="RHEA:45812"/>
        <dbReference type="ChEBI" id="CHEBI:15377"/>
        <dbReference type="ChEBI" id="CHEBI:83728"/>
        <dbReference type="ChEBI" id="CHEBI:85440"/>
        <dbReference type="EC" id="4.2.1.134"/>
    </reaction>
</comment>
<feature type="transmembrane region" description="Helical" evidence="13">
    <location>
        <begin position="6"/>
        <end position="28"/>
    </location>
</feature>
<evidence type="ECO:0000256" key="5">
    <source>
        <dbReference type="ARBA" id="ARBA00022516"/>
    </source>
</evidence>
<comment type="similarity">
    <text evidence="3 13">Belongs to the very long-chain fatty acids dehydratase HACD family.</text>
</comment>
<evidence type="ECO:0000256" key="8">
    <source>
        <dbReference type="ARBA" id="ARBA00022989"/>
    </source>
</evidence>
<keyword evidence="13" id="KW-0256">Endoplasmic reticulum</keyword>